<proteinExistence type="predicted"/>
<keyword evidence="1" id="KW-0812">Transmembrane</keyword>
<dbReference type="AlphaFoldDB" id="A0A402XLC7"/>
<dbReference type="EMBL" id="RSUZ01000052">
    <property type="protein sequence ID" value="MIV66178.1"/>
    <property type="molecule type" value="Genomic_DNA"/>
</dbReference>
<feature type="transmembrane region" description="Helical" evidence="1">
    <location>
        <begin position="252"/>
        <end position="284"/>
    </location>
</feature>
<protein>
    <recommendedName>
        <fullName evidence="3">ImpA domain-containing protein</fullName>
    </recommendedName>
</protein>
<comment type="caution">
    <text evidence="2">The sequence shown here is derived from an EMBL/GenBank/DDBJ whole genome shotgun (WGS) entry which is preliminary data.</text>
</comment>
<accession>A0A402XLC7</accession>
<organism evidence="2">
    <name type="scientific">Salmonella enterica</name>
    <name type="common">Salmonella choleraesuis</name>
    <dbReference type="NCBI Taxonomy" id="28901"/>
    <lineage>
        <taxon>Bacteria</taxon>
        <taxon>Pseudomonadati</taxon>
        <taxon>Pseudomonadota</taxon>
        <taxon>Gammaproteobacteria</taxon>
        <taxon>Enterobacterales</taxon>
        <taxon>Enterobacteriaceae</taxon>
        <taxon>Salmonella</taxon>
    </lineage>
</organism>
<name>A0A402XLC7_SALER</name>
<gene>
    <name evidence="2" type="ORF">BA086_24880</name>
</gene>
<evidence type="ECO:0008006" key="3">
    <source>
        <dbReference type="Google" id="ProtNLM"/>
    </source>
</evidence>
<reference evidence="2" key="1">
    <citation type="submission" date="2018-07" db="EMBL/GenBank/DDBJ databases">
        <authorList>
            <consortium name="GenomeTrakr network: Whole genome sequencing for foodborne pathogen traceback"/>
        </authorList>
    </citation>
    <scope>NUCLEOTIDE SEQUENCE [LARGE SCALE GENOMIC DNA]</scope>
    <source>
        <strain evidence="2">FDA00010322</strain>
    </source>
</reference>
<evidence type="ECO:0000256" key="1">
    <source>
        <dbReference type="SAM" id="Phobius"/>
    </source>
</evidence>
<evidence type="ECO:0000313" key="2">
    <source>
        <dbReference type="EMBL" id="MIV66178.1"/>
    </source>
</evidence>
<dbReference type="Proteomes" id="UP000885414">
    <property type="component" value="Unassembled WGS sequence"/>
</dbReference>
<keyword evidence="1" id="KW-0472">Membrane</keyword>
<keyword evidence="1" id="KW-1133">Transmembrane helix</keyword>
<sequence length="337" mass="37901">MTHKSELGDKMASLRDNGKTQNAQWPDYVGSILQGTQPINQLVPQHPYLKDVQGLEEFQTKKTVDIILLTIPEAMRLVYDKTVNTVSSAYSSYESHSMKQMAVGILDINKSFSDKGINVITLYDTWKWAKTSWEIMSYYDQANNLAWNISQVWKVKAITYIANGKTYIKITGYAGLRRILNGVRYLFDHPQMIRFGIGKMGIVKGIASGTRYNIILSGCTHILEFIFKSEYDIVDLFVDITMDIAKIMVAEIVFRVIAGIIVSAGAPVILTALAIIVIGVMIAWSLNELDSDDNLNLSNILKNAIRRGSIAHAEILMHDSKNLSPWKFALSHMRSYP</sequence>